<evidence type="ECO:0000313" key="1">
    <source>
        <dbReference type="EMBL" id="HIQ90680.1"/>
    </source>
</evidence>
<dbReference type="AlphaFoldDB" id="A0A9D0ZR26"/>
<reference evidence="1" key="2">
    <citation type="journal article" date="2021" name="PeerJ">
        <title>Extensive microbial diversity within the chicken gut microbiome revealed by metagenomics and culture.</title>
        <authorList>
            <person name="Gilroy R."/>
            <person name="Ravi A."/>
            <person name="Getino M."/>
            <person name="Pursley I."/>
            <person name="Horton D.L."/>
            <person name="Alikhan N.F."/>
            <person name="Baker D."/>
            <person name="Gharbi K."/>
            <person name="Hall N."/>
            <person name="Watson M."/>
            <person name="Adriaenssens E.M."/>
            <person name="Foster-Nyarko E."/>
            <person name="Jarju S."/>
            <person name="Secka A."/>
            <person name="Antonio M."/>
            <person name="Oren A."/>
            <person name="Chaudhuri R.R."/>
            <person name="La Ragione R."/>
            <person name="Hildebrand F."/>
            <person name="Pallen M.J."/>
        </authorList>
    </citation>
    <scope>NUCLEOTIDE SEQUENCE</scope>
    <source>
        <strain evidence="1">CHK147-3167</strain>
    </source>
</reference>
<comment type="caution">
    <text evidence="1">The sequence shown here is derived from an EMBL/GenBank/DDBJ whole genome shotgun (WGS) entry which is preliminary data.</text>
</comment>
<evidence type="ECO:0000313" key="2">
    <source>
        <dbReference type="Proteomes" id="UP000886786"/>
    </source>
</evidence>
<gene>
    <name evidence="1" type="ORF">IAB27_03520</name>
</gene>
<name>A0A9D0ZR26_9FIRM</name>
<reference evidence="1" key="1">
    <citation type="submission" date="2020-10" db="EMBL/GenBank/DDBJ databases">
        <authorList>
            <person name="Gilroy R."/>
        </authorList>
    </citation>
    <scope>NUCLEOTIDE SEQUENCE</scope>
    <source>
        <strain evidence="1">CHK147-3167</strain>
    </source>
</reference>
<sequence>MKILKNGSLYVQNTDLRYIRFLEGNNVNIRNLSSYYNNDSKMVSDFLLVKGEDKNVITSLDYIIDFNDCITLSNEEIDKEIGSYYDDIERVTNTNNYDNLNESDLEIIKYSFIIKQLKDIKSVKKGKSKIIFPDFIQDSLAKVPESRIKKLIKSLPRIR</sequence>
<protein>
    <submittedName>
        <fullName evidence="1">Uncharacterized protein</fullName>
    </submittedName>
</protein>
<dbReference type="Proteomes" id="UP000886786">
    <property type="component" value="Unassembled WGS sequence"/>
</dbReference>
<organism evidence="1 2">
    <name type="scientific">Candidatus Coprosoma intestinipullorum</name>
    <dbReference type="NCBI Taxonomy" id="2840752"/>
    <lineage>
        <taxon>Bacteria</taxon>
        <taxon>Bacillati</taxon>
        <taxon>Bacillota</taxon>
        <taxon>Bacillota incertae sedis</taxon>
        <taxon>Candidatus Coprosoma</taxon>
    </lineage>
</organism>
<accession>A0A9D0ZR26</accession>
<proteinExistence type="predicted"/>
<dbReference type="EMBL" id="DVFV01000067">
    <property type="protein sequence ID" value="HIQ90680.1"/>
    <property type="molecule type" value="Genomic_DNA"/>
</dbReference>